<evidence type="ECO:0000313" key="1">
    <source>
        <dbReference type="EMBL" id="RAJ11328.1"/>
    </source>
</evidence>
<dbReference type="AlphaFoldDB" id="A0A327R5D4"/>
<reference evidence="1 2" key="1">
    <citation type="submission" date="2018-06" db="EMBL/GenBank/DDBJ databases">
        <title>Genomic Encyclopedia of Archaeal and Bacterial Type Strains, Phase II (KMG-II): from individual species to whole genera.</title>
        <authorList>
            <person name="Goeker M."/>
        </authorList>
    </citation>
    <scope>NUCLEOTIDE SEQUENCE [LARGE SCALE GENOMIC DNA]</scope>
    <source>
        <strain evidence="1 2">DSM 23522</strain>
    </source>
</reference>
<dbReference type="OrthoDB" id="9814490at2"/>
<dbReference type="InterPro" id="IPR011004">
    <property type="entry name" value="Trimer_LpxA-like_sf"/>
</dbReference>
<dbReference type="EMBL" id="QLLN01000004">
    <property type="protein sequence ID" value="RAJ11328.1"/>
    <property type="molecule type" value="Genomic_DNA"/>
</dbReference>
<name>A0A327R5D4_9FLAO</name>
<protein>
    <submittedName>
        <fullName evidence="1">Chloramphenicol O-acetyltransferase type B</fullName>
    </submittedName>
</protein>
<comment type="caution">
    <text evidence="1">The sequence shown here is derived from an EMBL/GenBank/DDBJ whole genome shotgun (WGS) entry which is preliminary data.</text>
</comment>
<dbReference type="SUPFAM" id="SSF51161">
    <property type="entry name" value="Trimeric LpxA-like enzymes"/>
    <property type="match status" value="1"/>
</dbReference>
<evidence type="ECO:0000313" key="2">
    <source>
        <dbReference type="Proteomes" id="UP000249696"/>
    </source>
</evidence>
<keyword evidence="1" id="KW-0808">Transferase</keyword>
<dbReference type="GO" id="GO:0016740">
    <property type="term" value="F:transferase activity"/>
    <property type="evidence" value="ECO:0007669"/>
    <property type="project" value="UniProtKB-KW"/>
</dbReference>
<dbReference type="Gene3D" id="2.160.10.10">
    <property type="entry name" value="Hexapeptide repeat proteins"/>
    <property type="match status" value="1"/>
</dbReference>
<gene>
    <name evidence="1" type="ORF">LV92_02253</name>
</gene>
<keyword evidence="2" id="KW-1185">Reference proteome</keyword>
<proteinExistence type="predicted"/>
<dbReference type="Proteomes" id="UP000249696">
    <property type="component" value="Unassembled WGS sequence"/>
</dbReference>
<sequence length="76" mass="8380">MQKKYNWGWCPIAGNSKFTKEANAYSVVGGNPAQLIHKRFSEANIAQLFKLQGGIGPLKKLSLISKIANSVRLNSF</sequence>
<dbReference type="RefSeq" id="WP_111623739.1">
    <property type="nucleotide sequence ID" value="NZ_QLLN01000004.1"/>
</dbReference>
<accession>A0A327R5D4</accession>
<organism evidence="1 2">
    <name type="scientific">Arenibacter echinorum</name>
    <dbReference type="NCBI Taxonomy" id="440515"/>
    <lineage>
        <taxon>Bacteria</taxon>
        <taxon>Pseudomonadati</taxon>
        <taxon>Bacteroidota</taxon>
        <taxon>Flavobacteriia</taxon>
        <taxon>Flavobacteriales</taxon>
        <taxon>Flavobacteriaceae</taxon>
        <taxon>Arenibacter</taxon>
    </lineage>
</organism>